<dbReference type="InterPro" id="IPR001936">
    <property type="entry name" value="RasGAP_dom"/>
</dbReference>
<dbReference type="InterPro" id="IPR000048">
    <property type="entry name" value="IQ_motif_EF-hand-BS"/>
</dbReference>
<protein>
    <recommendedName>
        <fullName evidence="2">Ras-GAP domain-containing protein</fullName>
    </recommendedName>
</protein>
<dbReference type="Proteomes" id="UP001233999">
    <property type="component" value="Unassembled WGS sequence"/>
</dbReference>
<dbReference type="GO" id="GO:0051015">
    <property type="term" value="F:actin filament binding"/>
    <property type="evidence" value="ECO:0007669"/>
    <property type="project" value="TreeGrafter"/>
</dbReference>
<keyword evidence="4" id="KW-1185">Reference proteome</keyword>
<evidence type="ECO:0000313" key="4">
    <source>
        <dbReference type="Proteomes" id="UP001233999"/>
    </source>
</evidence>
<evidence type="ECO:0000256" key="1">
    <source>
        <dbReference type="SAM" id="Phobius"/>
    </source>
</evidence>
<keyword evidence="1" id="KW-0472">Membrane</keyword>
<feature type="non-terminal residue" evidence="3">
    <location>
        <position position="815"/>
    </location>
</feature>
<dbReference type="GO" id="GO:1903479">
    <property type="term" value="P:mitotic actomyosin contractile ring assembly actin filament organization"/>
    <property type="evidence" value="ECO:0007669"/>
    <property type="project" value="TreeGrafter"/>
</dbReference>
<dbReference type="Gene3D" id="1.20.5.190">
    <property type="match status" value="1"/>
</dbReference>
<keyword evidence="1" id="KW-0812">Transmembrane</keyword>
<dbReference type="AlphaFoldDB" id="A0AAD8EKT7"/>
<organism evidence="3 4">
    <name type="scientific">Diploptera punctata</name>
    <name type="common">Pacific beetle cockroach</name>
    <dbReference type="NCBI Taxonomy" id="6984"/>
    <lineage>
        <taxon>Eukaryota</taxon>
        <taxon>Metazoa</taxon>
        <taxon>Ecdysozoa</taxon>
        <taxon>Arthropoda</taxon>
        <taxon>Hexapoda</taxon>
        <taxon>Insecta</taxon>
        <taxon>Pterygota</taxon>
        <taxon>Neoptera</taxon>
        <taxon>Polyneoptera</taxon>
        <taxon>Dictyoptera</taxon>
        <taxon>Blattodea</taxon>
        <taxon>Blaberoidea</taxon>
        <taxon>Blaberidae</taxon>
        <taxon>Diplopterinae</taxon>
        <taxon>Diploptera</taxon>
    </lineage>
</organism>
<reference evidence="3" key="2">
    <citation type="submission" date="2023-05" db="EMBL/GenBank/DDBJ databases">
        <authorList>
            <person name="Fouks B."/>
        </authorList>
    </citation>
    <scope>NUCLEOTIDE SEQUENCE</scope>
    <source>
        <strain evidence="3">Stay&amp;Tobe</strain>
        <tissue evidence="3">Testes</tissue>
    </source>
</reference>
<name>A0AAD8EKT7_DIPPU</name>
<dbReference type="SUPFAM" id="SSF48350">
    <property type="entry name" value="GTPase activation domain, GAP"/>
    <property type="match status" value="1"/>
</dbReference>
<feature type="domain" description="Ras-GAP" evidence="2">
    <location>
        <begin position="623"/>
        <end position="815"/>
    </location>
</feature>
<dbReference type="GO" id="GO:0005516">
    <property type="term" value="F:calmodulin binding"/>
    <property type="evidence" value="ECO:0007669"/>
    <property type="project" value="TreeGrafter"/>
</dbReference>
<dbReference type="PANTHER" id="PTHR14149">
    <property type="entry name" value="RAS GTPASE-ACTIVATING PROTEIN WITH IQ MOTIF"/>
    <property type="match status" value="1"/>
</dbReference>
<feature type="transmembrane region" description="Helical" evidence="1">
    <location>
        <begin position="685"/>
        <end position="707"/>
    </location>
</feature>
<comment type="caution">
    <text evidence="3">The sequence shown here is derived from an EMBL/GenBank/DDBJ whole genome shotgun (WGS) entry which is preliminary data.</text>
</comment>
<evidence type="ECO:0000313" key="3">
    <source>
        <dbReference type="EMBL" id="KAJ9593504.1"/>
    </source>
</evidence>
<dbReference type="SMART" id="SM00015">
    <property type="entry name" value="IQ"/>
    <property type="match status" value="3"/>
</dbReference>
<dbReference type="PROSITE" id="PS50018">
    <property type="entry name" value="RAS_GTPASE_ACTIV_2"/>
    <property type="match status" value="1"/>
</dbReference>
<dbReference type="CDD" id="cd23767">
    <property type="entry name" value="IQCD"/>
    <property type="match status" value="1"/>
</dbReference>
<dbReference type="Pfam" id="PF00612">
    <property type="entry name" value="IQ"/>
    <property type="match status" value="2"/>
</dbReference>
<dbReference type="PANTHER" id="PTHR14149:SF14">
    <property type="entry name" value="CALPONIN-HOMOLOGY (CH) DOMAIN-CONTAINING PROTEIN"/>
    <property type="match status" value="1"/>
</dbReference>
<dbReference type="Gene3D" id="1.10.506.10">
    <property type="entry name" value="GTPase Activation - p120gap, domain 1"/>
    <property type="match status" value="1"/>
</dbReference>
<dbReference type="GO" id="GO:0005938">
    <property type="term" value="C:cell cortex"/>
    <property type="evidence" value="ECO:0007669"/>
    <property type="project" value="TreeGrafter"/>
</dbReference>
<keyword evidence="1" id="KW-1133">Transmembrane helix</keyword>
<feature type="non-terminal residue" evidence="3">
    <location>
        <position position="1"/>
    </location>
</feature>
<accession>A0AAD8EKT7</accession>
<proteinExistence type="predicted"/>
<dbReference type="Pfam" id="PF00616">
    <property type="entry name" value="RasGAP"/>
    <property type="match status" value="1"/>
</dbReference>
<evidence type="ECO:0000259" key="2">
    <source>
        <dbReference type="PROSITE" id="PS50018"/>
    </source>
</evidence>
<dbReference type="GO" id="GO:0005096">
    <property type="term" value="F:GTPase activator activity"/>
    <property type="evidence" value="ECO:0007669"/>
    <property type="project" value="TreeGrafter"/>
</dbReference>
<gene>
    <name evidence="3" type="ORF">L9F63_014957</name>
</gene>
<sequence length="815" mass="94789">FKQTNKNQQKFLACKKEEHVSVTLVNTALDSGTWEDLYAALINPVLKLPITITIYSAPFYYEEMRADKLECGKKLSYDEIVSNVRVLSYIAAVTRAVDDDDSSFFTSVVTFSMLIENVTNEVKKLESAWELKSMRQSKLLESIECTLLTYTDIQDCVDIVNERFRENESDKIVLALHQLNSAIKEKNILGFVKALKSPELNLIDQVSSSDVILYFKALRRCWKRNRKKEWSYGLEDVELSVRNVSQDDVFSSEVEFFACEFLTKLNKILPNRNLGSTSTALKAIERTINENSPYFKLFISIKKWIHRKINGFDCPLIIFYTSSGREVYVNAETCTYSWKVPENFMSESFYEAQMKIKNELTERWLVPLQARCKGFLLRKKIGDQLEYFRSNIGAVIKIQTWWRSVMLQQKYRMILADYQSRKCSEEESIMYCLDHYKNEEDKIVKIQAVWRGYRVRKAFLTLLHKPHPPFKVVCSFAHHLDFSTDDYQRDLQLQNLKGQVVQSIRRNQQLSQQIDAMDVKIGLLVQNRIALQDVVKHGKSLNELTKHHQQDATSQEDSASTKGLKSLTKVGRKMLEGYQQLFYALQTNPNYLAKLIFCLPLSRTTRFVQTVILTLFNYGSNPREEYLLLKLFKTALEEEVRCKFTKPSDSVTGNPLVLKMVVNYSRQLSKQNALRDIVGPLIVKVFQLIFLLFIKLKLHLLFVNFFFQVLEDKKVSFETNPVDIFRSWRNQFEMETGNASNLPYSVTQTEALAFEEIRKRLNNGIGRLESATLAFLHRIVDSRHLIPYGMLYIAKVLRNTLMKKFPEAPEKEILK</sequence>
<reference evidence="3" key="1">
    <citation type="journal article" date="2023" name="IScience">
        <title>Live-bearing cockroach genome reveals convergent evolutionary mechanisms linked to viviparity in insects and beyond.</title>
        <authorList>
            <person name="Fouks B."/>
            <person name="Harrison M.C."/>
            <person name="Mikhailova A.A."/>
            <person name="Marchal E."/>
            <person name="English S."/>
            <person name="Carruthers M."/>
            <person name="Jennings E.C."/>
            <person name="Chiamaka E.L."/>
            <person name="Frigard R.A."/>
            <person name="Pippel M."/>
            <person name="Attardo G.M."/>
            <person name="Benoit J.B."/>
            <person name="Bornberg-Bauer E."/>
            <person name="Tobe S.S."/>
        </authorList>
    </citation>
    <scope>NUCLEOTIDE SEQUENCE</scope>
    <source>
        <strain evidence="3">Stay&amp;Tobe</strain>
    </source>
</reference>
<dbReference type="EMBL" id="JASPKZ010003434">
    <property type="protein sequence ID" value="KAJ9593504.1"/>
    <property type="molecule type" value="Genomic_DNA"/>
</dbReference>
<dbReference type="InterPro" id="IPR008936">
    <property type="entry name" value="Rho_GTPase_activation_prot"/>
</dbReference>
<dbReference type="PROSITE" id="PS50096">
    <property type="entry name" value="IQ"/>
    <property type="match status" value="3"/>
</dbReference>